<evidence type="ECO:0000313" key="15">
    <source>
        <dbReference type="Proteomes" id="UP000604825"/>
    </source>
</evidence>
<dbReference type="Proteomes" id="UP000604825">
    <property type="component" value="Unassembled WGS sequence"/>
</dbReference>
<dbReference type="Pfam" id="PF02574">
    <property type="entry name" value="S-methyl_trans"/>
    <property type="match status" value="1"/>
</dbReference>
<evidence type="ECO:0000256" key="4">
    <source>
        <dbReference type="ARBA" id="ARBA00022679"/>
    </source>
</evidence>
<dbReference type="PANTHER" id="PTHR46015">
    <property type="entry name" value="ZGC:172121"/>
    <property type="match status" value="1"/>
</dbReference>
<keyword evidence="15" id="KW-1185">Reference proteome</keyword>
<dbReference type="GO" id="GO:0046872">
    <property type="term" value="F:metal ion binding"/>
    <property type="evidence" value="ECO:0007669"/>
    <property type="project" value="UniProtKB-KW"/>
</dbReference>
<dbReference type="GO" id="GO:0033528">
    <property type="term" value="P:S-methylmethionine cycle"/>
    <property type="evidence" value="ECO:0007669"/>
    <property type="project" value="TreeGrafter"/>
</dbReference>
<comment type="subunit">
    <text evidence="1">Monomer.</text>
</comment>
<organism evidence="14 15">
    <name type="scientific">Miscanthus lutarioriparius</name>
    <dbReference type="NCBI Taxonomy" id="422564"/>
    <lineage>
        <taxon>Eukaryota</taxon>
        <taxon>Viridiplantae</taxon>
        <taxon>Streptophyta</taxon>
        <taxon>Embryophyta</taxon>
        <taxon>Tracheophyta</taxon>
        <taxon>Spermatophyta</taxon>
        <taxon>Magnoliopsida</taxon>
        <taxon>Liliopsida</taxon>
        <taxon>Poales</taxon>
        <taxon>Poaceae</taxon>
        <taxon>PACMAD clade</taxon>
        <taxon>Panicoideae</taxon>
        <taxon>Andropogonodae</taxon>
        <taxon>Andropogoneae</taxon>
        <taxon>Saccharinae</taxon>
        <taxon>Miscanthus</taxon>
    </lineage>
</organism>
<evidence type="ECO:0000256" key="12">
    <source>
        <dbReference type="PROSITE-ProRule" id="PRU00333"/>
    </source>
</evidence>
<evidence type="ECO:0000256" key="1">
    <source>
        <dbReference type="ARBA" id="ARBA00011245"/>
    </source>
</evidence>
<protein>
    <recommendedName>
        <fullName evidence="9">homocysteine S-methyltransferase</fullName>
        <ecNumber evidence="9">2.1.1.10</ecNumber>
    </recommendedName>
</protein>
<dbReference type="SUPFAM" id="SSF82282">
    <property type="entry name" value="Homocysteine S-methyltransferase"/>
    <property type="match status" value="1"/>
</dbReference>
<dbReference type="InterPro" id="IPR036589">
    <property type="entry name" value="HCY_dom_sf"/>
</dbReference>
<keyword evidence="7" id="KW-0862">Zinc</keyword>
<dbReference type="Gene3D" id="3.20.20.330">
    <property type="entry name" value="Homocysteine-binding-like domain"/>
    <property type="match status" value="1"/>
</dbReference>
<dbReference type="InterPro" id="IPR051486">
    <property type="entry name" value="Hcy_S-methyltransferase"/>
</dbReference>
<dbReference type="AlphaFoldDB" id="A0A811P4J5"/>
<dbReference type="FunFam" id="3.20.20.330:FF:000002">
    <property type="entry name" value="Homocysteine S-methyltransferase"/>
    <property type="match status" value="1"/>
</dbReference>
<dbReference type="InterPro" id="IPR003726">
    <property type="entry name" value="HCY_dom"/>
</dbReference>
<name>A0A811P4J5_9POAL</name>
<dbReference type="PROSITE" id="PS50970">
    <property type="entry name" value="HCY"/>
    <property type="match status" value="1"/>
</dbReference>
<evidence type="ECO:0000256" key="9">
    <source>
        <dbReference type="ARBA" id="ARBA00039035"/>
    </source>
</evidence>
<dbReference type="EMBL" id="CAJGYO010000006">
    <property type="protein sequence ID" value="CAD6236551.1"/>
    <property type="molecule type" value="Genomic_DNA"/>
</dbReference>
<dbReference type="GO" id="GO:0032259">
    <property type="term" value="P:methylation"/>
    <property type="evidence" value="ECO:0007669"/>
    <property type="project" value="UniProtKB-KW"/>
</dbReference>
<sequence length="399" mass="43196">MSLGGGGPIVDAAGALRGFVREAGGCAVVDGGLGTQLEAHGTDLHDALWSAKCLASAPHLIRKVKHQSTTATAVKHQYTYTMHRGFIWTYVEAGADVIISAPYQATIEGFQSRGYSRDESEELLRRSVHVAQEARRVFVEGDSRRSRGERPPVLVAASIGSYGAYRADGSEYSGDYGKSVTKEALKNFHRRRLQVLAGAGPDLIAFETIPNKLEAQAYAELLEENGIRIPSWFSFSSEDGVHAASGDPITECAAVADSCQRMAAVGVNCTAPRLIHGLILSIKKVTSKPIVVYPNSGETYIAETNEWLVRFFDNVAFGTNSCDNKKNFGLVLTRCSLAGLGRRGGNGLRVERRRVEVGGRRAHRRVLKDESPATVRAIARAVREADADEYHDIPAVAVL</sequence>
<evidence type="ECO:0000256" key="7">
    <source>
        <dbReference type="ARBA" id="ARBA00022833"/>
    </source>
</evidence>
<dbReference type="EC" id="2.1.1.10" evidence="9"/>
<keyword evidence="6" id="KW-0479">Metal-binding</keyword>
<evidence type="ECO:0000256" key="11">
    <source>
        <dbReference type="ARBA" id="ARBA00056359"/>
    </source>
</evidence>
<evidence type="ECO:0000256" key="6">
    <source>
        <dbReference type="ARBA" id="ARBA00022723"/>
    </source>
</evidence>
<evidence type="ECO:0000256" key="2">
    <source>
        <dbReference type="ARBA" id="ARBA00022603"/>
    </source>
</evidence>
<dbReference type="PANTHER" id="PTHR46015:SF10">
    <property type="entry name" value="HOMOCYSTEINE S-METHYLTRANSFERASE 3"/>
    <property type="match status" value="1"/>
</dbReference>
<keyword evidence="5" id="KW-0949">S-adenosyl-L-methionine</keyword>
<comment type="catalytic activity">
    <reaction evidence="10">
        <text>S-methyl-L-methionine + L-homocysteine = 2 L-methionine + H(+)</text>
        <dbReference type="Rhea" id="RHEA:26337"/>
        <dbReference type="ChEBI" id="CHEBI:15378"/>
        <dbReference type="ChEBI" id="CHEBI:57844"/>
        <dbReference type="ChEBI" id="CHEBI:58199"/>
        <dbReference type="ChEBI" id="CHEBI:58252"/>
        <dbReference type="EC" id="2.1.1.10"/>
    </reaction>
</comment>
<evidence type="ECO:0000256" key="5">
    <source>
        <dbReference type="ARBA" id="ARBA00022691"/>
    </source>
</evidence>
<proteinExistence type="predicted"/>
<comment type="caution">
    <text evidence="14">The sequence shown here is derived from an EMBL/GenBank/DDBJ whole genome shotgun (WGS) entry which is preliminary data.</text>
</comment>
<accession>A0A811P4J5</accession>
<dbReference type="NCBIfam" id="NF007020">
    <property type="entry name" value="PRK09485.1"/>
    <property type="match status" value="1"/>
</dbReference>
<evidence type="ECO:0000256" key="3">
    <source>
        <dbReference type="ARBA" id="ARBA00022605"/>
    </source>
</evidence>
<keyword evidence="3" id="KW-0028">Amino-acid biosynthesis</keyword>
<dbReference type="OrthoDB" id="261426at2759"/>
<evidence type="ECO:0000256" key="8">
    <source>
        <dbReference type="ARBA" id="ARBA00023167"/>
    </source>
</evidence>
<reference evidence="14" key="1">
    <citation type="submission" date="2020-10" db="EMBL/GenBank/DDBJ databases">
        <authorList>
            <person name="Han B."/>
            <person name="Lu T."/>
            <person name="Zhao Q."/>
            <person name="Huang X."/>
            <person name="Zhao Y."/>
        </authorList>
    </citation>
    <scope>NUCLEOTIDE SEQUENCE</scope>
</reference>
<keyword evidence="2" id="KW-0489">Methyltransferase</keyword>
<dbReference type="GO" id="GO:0009086">
    <property type="term" value="P:methionine biosynthetic process"/>
    <property type="evidence" value="ECO:0007669"/>
    <property type="project" value="UniProtKB-KW"/>
</dbReference>
<comment type="caution">
    <text evidence="12">Lacks conserved residue(s) required for the propagation of feature annotation.</text>
</comment>
<evidence type="ECO:0000313" key="14">
    <source>
        <dbReference type="EMBL" id="CAD6236551.1"/>
    </source>
</evidence>
<dbReference type="GO" id="GO:0008898">
    <property type="term" value="F:S-adenosylmethionine-homocysteine S-methyltransferase activity"/>
    <property type="evidence" value="ECO:0007669"/>
    <property type="project" value="TreeGrafter"/>
</dbReference>
<feature type="domain" description="Hcy-binding" evidence="13">
    <location>
        <begin position="15"/>
        <end position="361"/>
    </location>
</feature>
<gene>
    <name evidence="14" type="ORF">NCGR_LOCUS24410</name>
</gene>
<evidence type="ECO:0000259" key="13">
    <source>
        <dbReference type="PROSITE" id="PS50970"/>
    </source>
</evidence>
<evidence type="ECO:0000256" key="10">
    <source>
        <dbReference type="ARBA" id="ARBA00052655"/>
    </source>
</evidence>
<comment type="function">
    <text evidence="11">Catalyzes methyl transfer from S-methylmethionine (SMM) to adenosyl-L-homocysteine (AdoMet). SMM degradation (by HMT-1, HMT-2, HMT-3 and HMT-4) and biosynthesis (by MMT1) constitute the SMM cycle in plants, which is probably required to achieve short term control of AdoMet level.</text>
</comment>
<keyword evidence="8" id="KW-0486">Methionine biosynthesis</keyword>
<keyword evidence="4" id="KW-0808">Transferase</keyword>